<protein>
    <submittedName>
        <fullName evidence="1">Uncharacterized protein</fullName>
    </submittedName>
</protein>
<reference evidence="1" key="1">
    <citation type="submission" date="2023-12" db="EMBL/GenBank/DDBJ databases">
        <title>Genome assembly of Anisodus tanguticus.</title>
        <authorList>
            <person name="Wang Y.-J."/>
        </authorList>
    </citation>
    <scope>NUCLEOTIDE SEQUENCE</scope>
    <source>
        <strain evidence="1">KB-2021</strain>
        <tissue evidence="1">Leaf</tissue>
    </source>
</reference>
<evidence type="ECO:0000313" key="1">
    <source>
        <dbReference type="EMBL" id="KAK4344714.1"/>
    </source>
</evidence>
<proteinExistence type="predicted"/>
<dbReference type="PANTHER" id="PTHR45786:SF78">
    <property type="entry name" value="ATP-DEPENDENT DNA HELICASE"/>
    <property type="match status" value="1"/>
</dbReference>
<dbReference type="PANTHER" id="PTHR45786">
    <property type="entry name" value="DNA BINDING PROTEIN-LIKE"/>
    <property type="match status" value="1"/>
</dbReference>
<dbReference type="AlphaFoldDB" id="A0AAE1R344"/>
<gene>
    <name evidence="1" type="ORF">RND71_034890</name>
</gene>
<evidence type="ECO:0000313" key="2">
    <source>
        <dbReference type="Proteomes" id="UP001291623"/>
    </source>
</evidence>
<keyword evidence="2" id="KW-1185">Reference proteome</keyword>
<name>A0AAE1R344_9SOLA</name>
<comment type="caution">
    <text evidence="1">The sequence shown here is derived from an EMBL/GenBank/DDBJ whole genome shotgun (WGS) entry which is preliminary data.</text>
</comment>
<accession>A0AAE1R344</accession>
<dbReference type="Proteomes" id="UP001291623">
    <property type="component" value="Unassembled WGS sequence"/>
</dbReference>
<sequence>MFAFTSLGVTYDKALARRYHGICTFRVQGQMYHFMPDLLPSGEKAKNLQLYFYDNESELANRMAYSAHISESVVKRLMNILSKNPYSIFVKPLINIPNISDFYIALNCDPGLDQRVYNLPSASQVAGIWTQDNSTDTISTPHIRIYTHSNSTRLVNYYYGCYDPLQYPLLFPYGQIG</sequence>
<dbReference type="EMBL" id="JAVYJV010000019">
    <property type="protein sequence ID" value="KAK4344714.1"/>
    <property type="molecule type" value="Genomic_DNA"/>
</dbReference>
<organism evidence="1 2">
    <name type="scientific">Anisodus tanguticus</name>
    <dbReference type="NCBI Taxonomy" id="243964"/>
    <lineage>
        <taxon>Eukaryota</taxon>
        <taxon>Viridiplantae</taxon>
        <taxon>Streptophyta</taxon>
        <taxon>Embryophyta</taxon>
        <taxon>Tracheophyta</taxon>
        <taxon>Spermatophyta</taxon>
        <taxon>Magnoliopsida</taxon>
        <taxon>eudicotyledons</taxon>
        <taxon>Gunneridae</taxon>
        <taxon>Pentapetalae</taxon>
        <taxon>asterids</taxon>
        <taxon>lamiids</taxon>
        <taxon>Solanales</taxon>
        <taxon>Solanaceae</taxon>
        <taxon>Solanoideae</taxon>
        <taxon>Hyoscyameae</taxon>
        <taxon>Anisodus</taxon>
    </lineage>
</organism>